<comment type="caution">
    <text evidence="1">The sequence shown here is derived from an EMBL/GenBank/DDBJ whole genome shotgun (WGS) entry which is preliminary data.</text>
</comment>
<dbReference type="EMBL" id="CM046128">
    <property type="protein sequence ID" value="KAI8433381.1"/>
    <property type="molecule type" value="Genomic_DNA"/>
</dbReference>
<proteinExistence type="predicted"/>
<organism evidence="1 2">
    <name type="scientific">Choristoneura fumiferana</name>
    <name type="common">Spruce budworm moth</name>
    <name type="synonym">Archips fumiferana</name>
    <dbReference type="NCBI Taxonomy" id="7141"/>
    <lineage>
        <taxon>Eukaryota</taxon>
        <taxon>Metazoa</taxon>
        <taxon>Ecdysozoa</taxon>
        <taxon>Arthropoda</taxon>
        <taxon>Hexapoda</taxon>
        <taxon>Insecta</taxon>
        <taxon>Pterygota</taxon>
        <taxon>Neoptera</taxon>
        <taxon>Endopterygota</taxon>
        <taxon>Lepidoptera</taxon>
        <taxon>Glossata</taxon>
        <taxon>Ditrysia</taxon>
        <taxon>Tortricoidea</taxon>
        <taxon>Tortricidae</taxon>
        <taxon>Tortricinae</taxon>
        <taxon>Choristoneura</taxon>
    </lineage>
</organism>
<gene>
    <name evidence="1" type="ORF">MSG28_015421</name>
</gene>
<reference evidence="1 2" key="1">
    <citation type="journal article" date="2022" name="Genome Biol. Evol.">
        <title>The Spruce Budworm Genome: Reconstructing the Evolutionary History of Antifreeze Proteins.</title>
        <authorList>
            <person name="Beliveau C."/>
            <person name="Gagne P."/>
            <person name="Picq S."/>
            <person name="Vernygora O."/>
            <person name="Keeling C.I."/>
            <person name="Pinkney K."/>
            <person name="Doucet D."/>
            <person name="Wen F."/>
            <person name="Johnston J.S."/>
            <person name="Maaroufi H."/>
            <person name="Boyle B."/>
            <person name="Laroche J."/>
            <person name="Dewar K."/>
            <person name="Juretic N."/>
            <person name="Blackburn G."/>
            <person name="Nisole A."/>
            <person name="Brunet B."/>
            <person name="Brandao M."/>
            <person name="Lumley L."/>
            <person name="Duan J."/>
            <person name="Quan G."/>
            <person name="Lucarotti C.J."/>
            <person name="Roe A.D."/>
            <person name="Sperling F.A.H."/>
            <person name="Levesque R.C."/>
            <person name="Cusson M."/>
        </authorList>
    </citation>
    <scope>NUCLEOTIDE SEQUENCE [LARGE SCALE GENOMIC DNA]</scope>
    <source>
        <strain evidence="1">Glfc:IPQL:Cfum</strain>
    </source>
</reference>
<evidence type="ECO:0000313" key="1">
    <source>
        <dbReference type="EMBL" id="KAI8433381.1"/>
    </source>
</evidence>
<sequence>MIRISQRKVPESLIDDALIKFAQHEADKAKNRRRHSLLSSTGTSIYTTDSTENLTDKKTESLDKKLSESVSNTPLEPDKNLWKSTNNLPDIVKTDNTDVDQEFENFTKERVNGRKNNDVIFNVPNLGTVKEDEEKNEEIRSIISETASSITQFCQTNFLSDKEFEKQDKNITEVVDPLIFKENTRNKLDLKLDLNEKATIAEADGSNNITFEEIKTVKSKEGVDNRRPSMPENKSFLRDRSASIGNISLNTPITQVGRSELRLISPDRKQILLHRAFKDVASCVLGRFNKDHFGFVCRETNESYAAYVFKCMNEKKTHAFILRRIEQLPEDEQDLIITKYQGGTNHMYEGIEPDATWRQAIYEKVLQPTDVQGEGI</sequence>
<accession>A0ACC0KBF3</accession>
<protein>
    <submittedName>
        <fullName evidence="1">Uncharacterized protein</fullName>
    </submittedName>
</protein>
<dbReference type="Proteomes" id="UP001064048">
    <property type="component" value="Chromosome 28"/>
</dbReference>
<evidence type="ECO:0000313" key="2">
    <source>
        <dbReference type="Proteomes" id="UP001064048"/>
    </source>
</evidence>
<keyword evidence="2" id="KW-1185">Reference proteome</keyword>
<name>A0ACC0KBF3_CHOFU</name>